<feature type="region of interest" description="Disordered" evidence="1">
    <location>
        <begin position="1"/>
        <end position="34"/>
    </location>
</feature>
<evidence type="ECO:0000313" key="3">
    <source>
        <dbReference type="Proteomes" id="UP000253273"/>
    </source>
</evidence>
<evidence type="ECO:0000256" key="1">
    <source>
        <dbReference type="SAM" id="MobiDB-lite"/>
    </source>
</evidence>
<gene>
    <name evidence="2" type="ORF">DU500_13485</name>
</gene>
<feature type="compositionally biased region" description="Pro residues" evidence="1">
    <location>
        <begin position="14"/>
        <end position="25"/>
    </location>
</feature>
<dbReference type="Gene3D" id="1.10.4200.10">
    <property type="entry name" value="Triphosphoribosyl-dephospho-CoA protein"/>
    <property type="match status" value="1"/>
</dbReference>
<dbReference type="KEGG" id="haj:DU500_13485"/>
<proteinExistence type="predicted"/>
<dbReference type="EMBL" id="CP031150">
    <property type="protein sequence ID" value="AXG07353.1"/>
    <property type="molecule type" value="Genomic_DNA"/>
</dbReference>
<reference evidence="2 3" key="1">
    <citation type="submission" date="2018-07" db="EMBL/GenBank/DDBJ databases">
        <title>Genome sequences of Haloplanus sp. CBA1113.</title>
        <authorList>
            <person name="Kim Y.B."/>
            <person name="Roh S.W."/>
        </authorList>
    </citation>
    <scope>NUCLEOTIDE SEQUENCE [LARGE SCALE GENOMIC DNA]</scope>
    <source>
        <strain evidence="2 3">CBA1113</strain>
    </source>
</reference>
<dbReference type="PANTHER" id="PTHR42280:SF1">
    <property type="entry name" value="CITG FAMILY PROTEIN"/>
    <property type="match status" value="1"/>
</dbReference>
<evidence type="ECO:0000313" key="2">
    <source>
        <dbReference type="EMBL" id="AXG07353.1"/>
    </source>
</evidence>
<name>A0A345E581_9EURY</name>
<organism evidence="2 3">
    <name type="scientific">Haloplanus rubicundus</name>
    <dbReference type="NCBI Taxonomy" id="1547898"/>
    <lineage>
        <taxon>Archaea</taxon>
        <taxon>Methanobacteriati</taxon>
        <taxon>Methanobacteriota</taxon>
        <taxon>Stenosarchaea group</taxon>
        <taxon>Halobacteria</taxon>
        <taxon>Halobacteriales</taxon>
        <taxon>Haloferacaceae</taxon>
        <taxon>Haloplanus</taxon>
    </lineage>
</organism>
<dbReference type="Pfam" id="PF01874">
    <property type="entry name" value="CitG"/>
    <property type="match status" value="1"/>
</dbReference>
<protein>
    <submittedName>
        <fullName evidence="2">Triphosphoribosyl-dephospho-CoA synthase</fullName>
    </submittedName>
</protein>
<dbReference type="InterPro" id="IPR002736">
    <property type="entry name" value="CitG"/>
</dbReference>
<dbReference type="PANTHER" id="PTHR42280">
    <property type="entry name" value="CITG FAMILY PROTEIN"/>
    <property type="match status" value="1"/>
</dbReference>
<keyword evidence="3" id="KW-1185">Reference proteome</keyword>
<dbReference type="AlphaFoldDB" id="A0A345E581"/>
<sequence>MSGEEPRSSGGDAPRPPTHPRPHMSPPDHAELALTLEVASTPKPGNVDRHRDHDDLRFEHFLTGAVGARPGLELAGTVGDDPPSLGDAFERAVRGMSQQSGGNTQFGCLLLLVPLVRAAATDRLSPDGLRAITAATTVDDAAGFYRAFEHVDVAVDDPPEDVPDLDVRRGADAVPTLRDRKLTLADVMELSADRDGNAAEWANGFERVFAAAEGVLDDEGPVTDRLARAFLDLLAERPDTLVAVEHGSERAAAVSREAAAVCGDLAAAEDLAERFLEEGINPGTTADLTAAAAFVALERGVPL</sequence>
<dbReference type="GO" id="GO:0046917">
    <property type="term" value="F:triphosphoribosyl-dephospho-CoA synthase activity"/>
    <property type="evidence" value="ECO:0007669"/>
    <property type="project" value="InterPro"/>
</dbReference>
<dbReference type="Proteomes" id="UP000253273">
    <property type="component" value="Chromosome"/>
</dbReference>
<dbReference type="GO" id="GO:0005524">
    <property type="term" value="F:ATP binding"/>
    <property type="evidence" value="ECO:0007669"/>
    <property type="project" value="InterPro"/>
</dbReference>
<accession>A0A345E581</accession>